<comment type="caution">
    <text evidence="9">The sequence shown here is derived from an EMBL/GenBank/DDBJ whole genome shotgun (WGS) entry which is preliminary data.</text>
</comment>
<organism evidence="9 10">
    <name type="scientific">Hoylesella shahii DSM 15611 = JCM 12083</name>
    <dbReference type="NCBI Taxonomy" id="1122991"/>
    <lineage>
        <taxon>Bacteria</taxon>
        <taxon>Pseudomonadati</taxon>
        <taxon>Bacteroidota</taxon>
        <taxon>Bacteroidia</taxon>
        <taxon>Bacteroidales</taxon>
        <taxon>Prevotellaceae</taxon>
        <taxon>Hoylesella</taxon>
    </lineage>
</organism>
<dbReference type="CDD" id="cd07153">
    <property type="entry name" value="Fur_like"/>
    <property type="match status" value="1"/>
</dbReference>
<evidence type="ECO:0000256" key="1">
    <source>
        <dbReference type="ARBA" id="ARBA00007957"/>
    </source>
</evidence>
<evidence type="ECO:0000256" key="2">
    <source>
        <dbReference type="ARBA" id="ARBA00022491"/>
    </source>
</evidence>
<comment type="similarity">
    <text evidence="1">Belongs to the Fur family.</text>
</comment>
<dbReference type="InterPro" id="IPR002481">
    <property type="entry name" value="FUR"/>
</dbReference>
<dbReference type="GO" id="GO:1900376">
    <property type="term" value="P:regulation of secondary metabolite biosynthetic process"/>
    <property type="evidence" value="ECO:0007669"/>
    <property type="project" value="TreeGrafter"/>
</dbReference>
<comment type="cofactor">
    <cofactor evidence="7">
        <name>Zn(2+)</name>
        <dbReference type="ChEBI" id="CHEBI:29105"/>
    </cofactor>
    <text evidence="7">Binds 1 zinc ion per subunit.</text>
</comment>
<keyword evidence="6" id="KW-0804">Transcription</keyword>
<evidence type="ECO:0000256" key="5">
    <source>
        <dbReference type="ARBA" id="ARBA00023125"/>
    </source>
</evidence>
<keyword evidence="5" id="KW-0238">DNA-binding</keyword>
<keyword evidence="3 7" id="KW-0862">Zinc</keyword>
<dbReference type="EMBL" id="QJJX01000035">
    <property type="protein sequence ID" value="PXX19559.1"/>
    <property type="molecule type" value="Genomic_DNA"/>
</dbReference>
<dbReference type="GO" id="GO:0045892">
    <property type="term" value="P:negative regulation of DNA-templated transcription"/>
    <property type="evidence" value="ECO:0007669"/>
    <property type="project" value="TreeGrafter"/>
</dbReference>
<dbReference type="PANTHER" id="PTHR33202:SF8">
    <property type="entry name" value="PEROXIDE-RESPONSIVE REPRESSOR PERR"/>
    <property type="match status" value="1"/>
</dbReference>
<dbReference type="GO" id="GO:0000976">
    <property type="term" value="F:transcription cis-regulatory region binding"/>
    <property type="evidence" value="ECO:0007669"/>
    <property type="project" value="TreeGrafter"/>
</dbReference>
<keyword evidence="2" id="KW-0678">Repressor</keyword>
<dbReference type="STRING" id="1122991.GCA_000613445_00914"/>
<evidence type="ECO:0000313" key="9">
    <source>
        <dbReference type="EMBL" id="PXX19559.1"/>
    </source>
</evidence>
<feature type="binding site" evidence="7">
    <location>
        <position position="134"/>
    </location>
    <ligand>
        <name>Zn(2+)</name>
        <dbReference type="ChEBI" id="CHEBI:29105"/>
    </ligand>
</feature>
<dbReference type="AlphaFoldDB" id="A0A318I6B6"/>
<evidence type="ECO:0000313" key="10">
    <source>
        <dbReference type="Proteomes" id="UP000248314"/>
    </source>
</evidence>
<dbReference type="Pfam" id="PF01475">
    <property type="entry name" value="FUR"/>
    <property type="match status" value="1"/>
</dbReference>
<dbReference type="GO" id="GO:0003700">
    <property type="term" value="F:DNA-binding transcription factor activity"/>
    <property type="evidence" value="ECO:0007669"/>
    <property type="project" value="InterPro"/>
</dbReference>
<dbReference type="PANTHER" id="PTHR33202">
    <property type="entry name" value="ZINC UPTAKE REGULATION PROTEIN"/>
    <property type="match status" value="1"/>
</dbReference>
<evidence type="ECO:0000256" key="4">
    <source>
        <dbReference type="ARBA" id="ARBA00023015"/>
    </source>
</evidence>
<protein>
    <submittedName>
        <fullName evidence="9">Fur family ferric uptake transcriptional regulator/Fur family peroxide stress response transcriptional regulator</fullName>
    </submittedName>
</protein>
<proteinExistence type="inferred from homology"/>
<dbReference type="GO" id="GO:0008270">
    <property type="term" value="F:zinc ion binding"/>
    <property type="evidence" value="ECO:0007669"/>
    <property type="project" value="TreeGrafter"/>
</dbReference>
<dbReference type="InterPro" id="IPR043135">
    <property type="entry name" value="Fur_C"/>
</dbReference>
<reference evidence="9 10" key="1">
    <citation type="submission" date="2018-05" db="EMBL/GenBank/DDBJ databases">
        <title>Genomic Encyclopedia of Type Strains, Phase I: the one thousand microbial genomes (KMG-I) project.</title>
        <authorList>
            <person name="Kyrpides N."/>
        </authorList>
    </citation>
    <scope>NUCLEOTIDE SEQUENCE [LARGE SCALE GENOMIC DNA]</scope>
    <source>
        <strain evidence="9 10">DSM 15611</strain>
    </source>
</reference>
<feature type="binding site" evidence="7">
    <location>
        <position position="92"/>
    </location>
    <ligand>
        <name>Zn(2+)</name>
        <dbReference type="ChEBI" id="CHEBI:29105"/>
    </ligand>
</feature>
<dbReference type="InterPro" id="IPR036390">
    <property type="entry name" value="WH_DNA-bd_sf"/>
</dbReference>
<name>A0A318I6B6_9BACT</name>
<sequence length="144" mass="16801">MEMEVYQQLLANGIRPSAQRLAIMNYLLTHRTHPTVDEVYQGLCNEIKTLSRTTVYNTLRMFAEKKLAQMITINEHHVCYDGCTNPHKHFYCNRCGHVFDIFDETSEKHSVSQNIDGHHIIETQIYYRGVCKYCLSKELLECGN</sequence>
<keyword evidence="4" id="KW-0805">Transcription regulation</keyword>
<accession>A0A318I6B6</accession>
<dbReference type="Proteomes" id="UP000248314">
    <property type="component" value="Unassembled WGS sequence"/>
</dbReference>
<dbReference type="SUPFAM" id="SSF46785">
    <property type="entry name" value="Winged helix' DNA-binding domain"/>
    <property type="match status" value="1"/>
</dbReference>
<feature type="binding site" evidence="7">
    <location>
        <position position="95"/>
    </location>
    <ligand>
        <name>Zn(2+)</name>
        <dbReference type="ChEBI" id="CHEBI:29105"/>
    </ligand>
</feature>
<feature type="binding site" evidence="7">
    <location>
        <position position="131"/>
    </location>
    <ligand>
        <name>Zn(2+)</name>
        <dbReference type="ChEBI" id="CHEBI:29105"/>
    </ligand>
</feature>
<evidence type="ECO:0000256" key="6">
    <source>
        <dbReference type="ARBA" id="ARBA00023163"/>
    </source>
</evidence>
<dbReference type="OrthoDB" id="594893at2"/>
<keyword evidence="8" id="KW-0408">Iron</keyword>
<gene>
    <name evidence="9" type="ORF">EJ73_02341</name>
</gene>
<dbReference type="Gene3D" id="3.30.1490.190">
    <property type="match status" value="1"/>
</dbReference>
<feature type="binding site" evidence="8">
    <location>
        <position position="107"/>
    </location>
    <ligand>
        <name>Fe cation</name>
        <dbReference type="ChEBI" id="CHEBI:24875"/>
    </ligand>
</feature>
<comment type="cofactor">
    <cofactor evidence="8">
        <name>Mn(2+)</name>
        <dbReference type="ChEBI" id="CHEBI:29035"/>
    </cofactor>
    <cofactor evidence="8">
        <name>Fe(2+)</name>
        <dbReference type="ChEBI" id="CHEBI:29033"/>
    </cofactor>
    <text evidence="8">Binds 1 Mn(2+) or Fe(2+) ion per subunit.</text>
</comment>
<dbReference type="RefSeq" id="WP_025816885.1">
    <property type="nucleotide sequence ID" value="NZ_BAIZ01000035.1"/>
</dbReference>
<keyword evidence="7" id="KW-0479">Metal-binding</keyword>
<evidence type="ECO:0000256" key="7">
    <source>
        <dbReference type="PIRSR" id="PIRSR602481-1"/>
    </source>
</evidence>
<keyword evidence="10" id="KW-1185">Reference proteome</keyword>
<evidence type="ECO:0000256" key="8">
    <source>
        <dbReference type="PIRSR" id="PIRSR602481-2"/>
    </source>
</evidence>
<dbReference type="InterPro" id="IPR036388">
    <property type="entry name" value="WH-like_DNA-bd_sf"/>
</dbReference>
<evidence type="ECO:0000256" key="3">
    <source>
        <dbReference type="ARBA" id="ARBA00022833"/>
    </source>
</evidence>
<dbReference type="Gene3D" id="1.10.10.10">
    <property type="entry name" value="Winged helix-like DNA-binding domain superfamily/Winged helix DNA-binding domain"/>
    <property type="match status" value="1"/>
</dbReference>